<dbReference type="InterPro" id="IPR006650">
    <property type="entry name" value="A/AMP_deam_AS"/>
</dbReference>
<evidence type="ECO:0000313" key="9">
    <source>
        <dbReference type="EMBL" id="KAF7523649.1"/>
    </source>
</evidence>
<feature type="site" description="Important for catalytic activity" evidence="7">
    <location>
        <position position="230"/>
    </location>
</feature>
<evidence type="ECO:0000256" key="4">
    <source>
        <dbReference type="ARBA" id="ARBA00022833"/>
    </source>
</evidence>
<dbReference type="GO" id="GO:0006146">
    <property type="term" value="P:adenine catabolic process"/>
    <property type="evidence" value="ECO:0007669"/>
    <property type="project" value="UniProtKB-UniRule"/>
</dbReference>
<dbReference type="InterPro" id="IPR028892">
    <property type="entry name" value="ADE"/>
</dbReference>
<evidence type="ECO:0000256" key="6">
    <source>
        <dbReference type="ARBA" id="ARBA00023242"/>
    </source>
</evidence>
<sequence length="350" mass="38710">MCKSPLHSFLLNLPKCEHHIHLEGALTPELVFLLAAKNNIALPDLPHYQNPEVLAARYEKFDNLDDFLNIHYANMSVLITEDDFFELAWSYILAAHADGVHHAEVFFDPQSHTPRGIPIASVIRGYKRALDRAESELGVTSWLVMCFLRHLPVPSAEATFASAADFVQDGSIHGVGLDSSEVGFPPELFTNVFGKAKEMGLRRTAHGGEEGDVTYIKGAIDHLHAERIDHGIRLIEDQVLLREIAAKGTLLTICPLSNVYLRTAKSVGSLPLRKFLDLGVQFSINSDDPAYFGGGILNNYCAVQEAFDFSIDDWKTIAISAVCGSWIADERKGVLLGKIEDVVERFRSVA</sequence>
<comment type="function">
    <text evidence="7">Catalyzes the hydrolytic deamination of adenine to hypoxanthine. Plays an important role in the purine salvage pathway and in nitrogen catabolism.</text>
</comment>
<accession>A0A9P5L2Y0</accession>
<organism evidence="9 10">
    <name type="scientific">Penicillium crustosum</name>
    <name type="common">Blue mold fungus</name>
    <dbReference type="NCBI Taxonomy" id="36656"/>
    <lineage>
        <taxon>Eukaryota</taxon>
        <taxon>Fungi</taxon>
        <taxon>Dikarya</taxon>
        <taxon>Ascomycota</taxon>
        <taxon>Pezizomycotina</taxon>
        <taxon>Eurotiomycetes</taxon>
        <taxon>Eurotiomycetidae</taxon>
        <taxon>Eurotiales</taxon>
        <taxon>Aspergillaceae</taxon>
        <taxon>Penicillium</taxon>
    </lineage>
</organism>
<evidence type="ECO:0000256" key="2">
    <source>
        <dbReference type="ARBA" id="ARBA00022723"/>
    </source>
</evidence>
<dbReference type="EC" id="3.5.4.2" evidence="7"/>
<dbReference type="PROSITE" id="PS00485">
    <property type="entry name" value="A_DEAMINASE"/>
    <property type="match status" value="1"/>
</dbReference>
<dbReference type="NCBIfam" id="TIGR01430">
    <property type="entry name" value="aden_deam"/>
    <property type="match status" value="1"/>
</dbReference>
<reference evidence="9" key="1">
    <citation type="submission" date="2020-02" db="EMBL/GenBank/DDBJ databases">
        <authorList>
            <person name="Lichtner F.J."/>
        </authorList>
    </citation>
    <scope>NUCLEOTIDE SEQUENCE</scope>
    <source>
        <strain evidence="9">G10</strain>
    </source>
</reference>
<dbReference type="GO" id="GO:0043103">
    <property type="term" value="P:hypoxanthine salvage"/>
    <property type="evidence" value="ECO:0007669"/>
    <property type="project" value="UniProtKB-UniRule"/>
</dbReference>
<name>A0A9P5L2Y0_PENCR</name>
<dbReference type="GO" id="GO:0005634">
    <property type="term" value="C:nucleus"/>
    <property type="evidence" value="ECO:0007669"/>
    <property type="project" value="UniProtKB-SubCell"/>
</dbReference>
<dbReference type="HAMAP" id="MF_01962">
    <property type="entry name" value="Adenine_deaminase"/>
    <property type="match status" value="1"/>
</dbReference>
<keyword evidence="5 7" id="KW-0546">Nucleotide metabolism</keyword>
<evidence type="ECO:0000259" key="8">
    <source>
        <dbReference type="Pfam" id="PF00962"/>
    </source>
</evidence>
<feature type="binding site" evidence="7">
    <location>
        <position position="287"/>
    </location>
    <ligand>
        <name>Zn(2+)</name>
        <dbReference type="ChEBI" id="CHEBI:29105"/>
        <note>catalytic</note>
    </ligand>
</feature>
<dbReference type="Gene3D" id="3.20.20.140">
    <property type="entry name" value="Metal-dependent hydrolases"/>
    <property type="match status" value="1"/>
</dbReference>
<dbReference type="Pfam" id="PF00962">
    <property type="entry name" value="A_deaminase"/>
    <property type="match status" value="1"/>
</dbReference>
<dbReference type="GO" id="GO:0009117">
    <property type="term" value="P:nucleotide metabolic process"/>
    <property type="evidence" value="ECO:0007669"/>
    <property type="project" value="UniProtKB-KW"/>
</dbReference>
<dbReference type="GO" id="GO:0008270">
    <property type="term" value="F:zinc ion binding"/>
    <property type="evidence" value="ECO:0007669"/>
    <property type="project" value="UniProtKB-UniRule"/>
</dbReference>
<keyword evidence="10" id="KW-1185">Reference proteome</keyword>
<evidence type="ECO:0000313" key="10">
    <source>
        <dbReference type="Proteomes" id="UP000701341"/>
    </source>
</evidence>
<comment type="subcellular location">
    <subcellularLocation>
        <location evidence="7">Cytoplasm</location>
    </subcellularLocation>
    <subcellularLocation>
        <location evidence="7">Nucleus</location>
    </subcellularLocation>
</comment>
<keyword evidence="4 7" id="KW-0862">Zinc</keyword>
<keyword evidence="3 7" id="KW-0378">Hydrolase</keyword>
<feature type="binding site" evidence="7">
    <location>
        <position position="19"/>
    </location>
    <ligand>
        <name>Zn(2+)</name>
        <dbReference type="ChEBI" id="CHEBI:29105"/>
        <note>catalytic</note>
    </ligand>
</feature>
<keyword evidence="1 7" id="KW-0963">Cytoplasm</keyword>
<dbReference type="InterPro" id="IPR032466">
    <property type="entry name" value="Metal_Hydrolase"/>
</dbReference>
<dbReference type="CDD" id="cd01320">
    <property type="entry name" value="ADA"/>
    <property type="match status" value="1"/>
</dbReference>
<comment type="similarity">
    <text evidence="7">Belongs to the metallo-dependent hydrolases superfamily. Adenosine and AMP deaminases family. Adenine deaminase type 2 subfamily.</text>
</comment>
<dbReference type="SUPFAM" id="SSF51556">
    <property type="entry name" value="Metallo-dependent hydrolases"/>
    <property type="match status" value="1"/>
</dbReference>
<dbReference type="GO" id="GO:0009168">
    <property type="term" value="P:purine ribonucleoside monophosphate biosynthetic process"/>
    <property type="evidence" value="ECO:0007669"/>
    <property type="project" value="InterPro"/>
</dbReference>
<dbReference type="GO" id="GO:0005829">
    <property type="term" value="C:cytosol"/>
    <property type="evidence" value="ECO:0007669"/>
    <property type="project" value="TreeGrafter"/>
</dbReference>
<dbReference type="GO" id="GO:0000034">
    <property type="term" value="F:adenine deaminase activity"/>
    <property type="evidence" value="ECO:0007669"/>
    <property type="project" value="UniProtKB-UniRule"/>
</dbReference>
<dbReference type="PANTHER" id="PTHR43114:SF6">
    <property type="entry name" value="ADENINE DEAMINASE"/>
    <property type="match status" value="1"/>
</dbReference>
<evidence type="ECO:0000256" key="7">
    <source>
        <dbReference type="HAMAP-Rule" id="MF_03145"/>
    </source>
</evidence>
<protein>
    <recommendedName>
        <fullName evidence="7">Adenine deaminase</fullName>
        <shortName evidence="7">ADE</shortName>
        <ecNumber evidence="7">3.5.4.2</ecNumber>
    </recommendedName>
    <alternativeName>
        <fullName evidence="7">Adenine aminohydrolase</fullName>
        <shortName evidence="7">AAH</shortName>
    </alternativeName>
</protein>
<evidence type="ECO:0000256" key="5">
    <source>
        <dbReference type="ARBA" id="ARBA00023080"/>
    </source>
</evidence>
<gene>
    <name evidence="7" type="primary">AAH1</name>
    <name evidence="9" type="ORF">PCG10_006404</name>
</gene>
<comment type="catalytic activity">
    <reaction evidence="7">
        <text>adenine + H2O + H(+) = hypoxanthine + NH4(+)</text>
        <dbReference type="Rhea" id="RHEA:23688"/>
        <dbReference type="ChEBI" id="CHEBI:15377"/>
        <dbReference type="ChEBI" id="CHEBI:15378"/>
        <dbReference type="ChEBI" id="CHEBI:16708"/>
        <dbReference type="ChEBI" id="CHEBI:17368"/>
        <dbReference type="ChEBI" id="CHEBI:28938"/>
        <dbReference type="EC" id="3.5.4.2"/>
    </reaction>
</comment>
<dbReference type="InterPro" id="IPR001365">
    <property type="entry name" value="A_deaminase_dom"/>
</dbReference>
<feature type="domain" description="Adenosine deaminase" evidence="8">
    <location>
        <begin position="14"/>
        <end position="341"/>
    </location>
</feature>
<dbReference type="FunFam" id="3.20.20.140:FF:000039">
    <property type="entry name" value="Adenine deaminase"/>
    <property type="match status" value="1"/>
</dbReference>
<feature type="binding site" evidence="7">
    <location>
        <position position="21"/>
    </location>
    <ligand>
        <name>Zn(2+)</name>
        <dbReference type="ChEBI" id="CHEBI:29105"/>
        <note>catalytic</note>
    </ligand>
</feature>
<comment type="caution">
    <text evidence="9">The sequence shown here is derived from an EMBL/GenBank/DDBJ whole genome shotgun (WGS) entry which is preliminary data.</text>
</comment>
<proteinExistence type="inferred from homology"/>
<evidence type="ECO:0000256" key="3">
    <source>
        <dbReference type="ARBA" id="ARBA00022801"/>
    </source>
</evidence>
<dbReference type="AlphaFoldDB" id="A0A9P5L2Y0"/>
<keyword evidence="6 7" id="KW-0539">Nucleus</keyword>
<dbReference type="OrthoDB" id="272271at2759"/>
<feature type="binding site" evidence="7">
    <location>
        <position position="206"/>
    </location>
    <ligand>
        <name>Zn(2+)</name>
        <dbReference type="ChEBI" id="CHEBI:29105"/>
        <note>catalytic</note>
    </ligand>
</feature>
<dbReference type="PANTHER" id="PTHR43114">
    <property type="entry name" value="ADENINE DEAMINASE"/>
    <property type="match status" value="1"/>
</dbReference>
<feature type="binding site" evidence="7">
    <location>
        <position position="288"/>
    </location>
    <ligand>
        <name>substrate</name>
    </ligand>
</feature>
<evidence type="ECO:0000256" key="1">
    <source>
        <dbReference type="ARBA" id="ARBA00022490"/>
    </source>
</evidence>
<dbReference type="InterPro" id="IPR006330">
    <property type="entry name" value="Ado/ade_deaminase"/>
</dbReference>
<comment type="cofactor">
    <cofactor evidence="7">
        <name>Zn(2+)</name>
        <dbReference type="ChEBI" id="CHEBI:29105"/>
    </cofactor>
    <text evidence="7">Binds 1 zinc ion per subunit.</text>
</comment>
<keyword evidence="2 7" id="KW-0479">Metal-binding</keyword>
<dbReference type="Proteomes" id="UP000701341">
    <property type="component" value="Unassembled WGS sequence"/>
</dbReference>
<feature type="active site" description="Proton donor" evidence="7">
    <location>
        <position position="209"/>
    </location>
</feature>
<dbReference type="EMBL" id="JAAOZQ010000042">
    <property type="protein sequence ID" value="KAF7523649.1"/>
    <property type="molecule type" value="Genomic_DNA"/>
</dbReference>